<feature type="non-terminal residue" evidence="1">
    <location>
        <position position="12"/>
    </location>
</feature>
<dbReference type="Proteomes" id="UP000187429">
    <property type="component" value="Unassembled WGS sequence"/>
</dbReference>
<proteinExistence type="predicted"/>
<name>A0A1R1X060_9FUNG</name>
<gene>
    <name evidence="1" type="ORF">AYI69_g11232</name>
</gene>
<evidence type="ECO:0000313" key="1">
    <source>
        <dbReference type="EMBL" id="OMJ08005.1"/>
    </source>
</evidence>
<evidence type="ECO:0000313" key="2">
    <source>
        <dbReference type="Proteomes" id="UP000187429"/>
    </source>
</evidence>
<dbReference type="EMBL" id="LSSM01007507">
    <property type="protein sequence ID" value="OMJ08005.1"/>
    <property type="molecule type" value="Genomic_DNA"/>
</dbReference>
<comment type="caution">
    <text evidence="1">The sequence shown here is derived from an EMBL/GenBank/DDBJ whole genome shotgun (WGS) entry which is preliminary data.</text>
</comment>
<protein>
    <submittedName>
        <fullName evidence="1">Uncharacterized protein</fullName>
    </submittedName>
</protein>
<reference evidence="2" key="1">
    <citation type="submission" date="2017-01" db="EMBL/GenBank/DDBJ databases">
        <authorList>
            <person name="Wang Y."/>
            <person name="White M."/>
            <person name="Kvist S."/>
            <person name="Moncalvo J.-M."/>
        </authorList>
    </citation>
    <scope>NUCLEOTIDE SEQUENCE [LARGE SCALE GENOMIC DNA]</scope>
    <source>
        <strain evidence="2">ID-206-W2</strain>
    </source>
</reference>
<organism evidence="1 2">
    <name type="scientific">Smittium culicis</name>
    <dbReference type="NCBI Taxonomy" id="133412"/>
    <lineage>
        <taxon>Eukaryota</taxon>
        <taxon>Fungi</taxon>
        <taxon>Fungi incertae sedis</taxon>
        <taxon>Zoopagomycota</taxon>
        <taxon>Kickxellomycotina</taxon>
        <taxon>Harpellomycetes</taxon>
        <taxon>Harpellales</taxon>
        <taxon>Legeriomycetaceae</taxon>
        <taxon>Smittium</taxon>
    </lineage>
</organism>
<keyword evidence="2" id="KW-1185">Reference proteome</keyword>
<accession>A0A1R1X060</accession>
<sequence length="12" mass="1187">MIGDFATGCSSV</sequence>